<feature type="compositionally biased region" description="Low complexity" evidence="1">
    <location>
        <begin position="37"/>
        <end position="51"/>
    </location>
</feature>
<gene>
    <name evidence="2" type="ORF">INT45_001997</name>
</gene>
<protein>
    <submittedName>
        <fullName evidence="2">Uncharacterized protein</fullName>
    </submittedName>
</protein>
<accession>A0A8H7R632</accession>
<organism evidence="2 3">
    <name type="scientific">Circinella minor</name>
    <dbReference type="NCBI Taxonomy" id="1195481"/>
    <lineage>
        <taxon>Eukaryota</taxon>
        <taxon>Fungi</taxon>
        <taxon>Fungi incertae sedis</taxon>
        <taxon>Mucoromycota</taxon>
        <taxon>Mucoromycotina</taxon>
        <taxon>Mucoromycetes</taxon>
        <taxon>Mucorales</taxon>
        <taxon>Lichtheimiaceae</taxon>
        <taxon>Circinella</taxon>
    </lineage>
</organism>
<keyword evidence="3" id="KW-1185">Reference proteome</keyword>
<proteinExistence type="predicted"/>
<dbReference type="AlphaFoldDB" id="A0A8H7R632"/>
<dbReference type="Proteomes" id="UP000646827">
    <property type="component" value="Unassembled WGS sequence"/>
</dbReference>
<reference evidence="2 3" key="1">
    <citation type="submission" date="2020-12" db="EMBL/GenBank/DDBJ databases">
        <title>Metabolic potential, ecology and presence of endohyphal bacteria is reflected in genomic diversity of Mucoromycotina.</title>
        <authorList>
            <person name="Muszewska A."/>
            <person name="Okrasinska A."/>
            <person name="Steczkiewicz K."/>
            <person name="Drgas O."/>
            <person name="Orlowska M."/>
            <person name="Perlinska-Lenart U."/>
            <person name="Aleksandrzak-Piekarczyk T."/>
            <person name="Szatraj K."/>
            <person name="Zielenkiewicz U."/>
            <person name="Pilsyk S."/>
            <person name="Malc E."/>
            <person name="Mieczkowski P."/>
            <person name="Kruszewska J.S."/>
            <person name="Biernat P."/>
            <person name="Pawlowska J."/>
        </authorList>
    </citation>
    <scope>NUCLEOTIDE SEQUENCE [LARGE SCALE GENOMIC DNA]</scope>
    <source>
        <strain evidence="2 3">CBS 142.35</strain>
    </source>
</reference>
<comment type="caution">
    <text evidence="2">The sequence shown here is derived from an EMBL/GenBank/DDBJ whole genome shotgun (WGS) entry which is preliminary data.</text>
</comment>
<dbReference type="EMBL" id="JAEPRB010001473">
    <property type="protein sequence ID" value="KAG2203968.1"/>
    <property type="molecule type" value="Genomic_DNA"/>
</dbReference>
<evidence type="ECO:0000313" key="2">
    <source>
        <dbReference type="EMBL" id="KAG2203968.1"/>
    </source>
</evidence>
<sequence length="120" mass="13595">MYLIQRSDHSLSIKSPTPTIFSSFLNENSSASHTVFSSGSTQQSAPPSSSSLPVTEERPSAEERIRMIFRRISHWLNDVSYGPNDKEELHRLVDEKLLGFEELANELGTVPLNKRLRTQH</sequence>
<evidence type="ECO:0000313" key="3">
    <source>
        <dbReference type="Proteomes" id="UP000646827"/>
    </source>
</evidence>
<feature type="region of interest" description="Disordered" evidence="1">
    <location>
        <begin position="31"/>
        <end position="60"/>
    </location>
</feature>
<name>A0A8H7R632_9FUNG</name>
<evidence type="ECO:0000256" key="1">
    <source>
        <dbReference type="SAM" id="MobiDB-lite"/>
    </source>
</evidence>